<feature type="transmembrane region" description="Helical" evidence="6">
    <location>
        <begin position="171"/>
        <end position="193"/>
    </location>
</feature>
<protein>
    <submittedName>
        <fullName evidence="7">Uncharacterized protein</fullName>
    </submittedName>
</protein>
<dbReference type="PANTHER" id="PTHR11206">
    <property type="entry name" value="MULTIDRUG RESISTANCE PROTEIN"/>
    <property type="match status" value="1"/>
</dbReference>
<feature type="transmembrane region" description="Helical" evidence="6">
    <location>
        <begin position="285"/>
        <end position="307"/>
    </location>
</feature>
<name>A0AAV2LCU6_KNICA</name>
<evidence type="ECO:0000256" key="5">
    <source>
        <dbReference type="ARBA" id="ARBA00023136"/>
    </source>
</evidence>
<proteinExistence type="inferred from homology"/>
<evidence type="ECO:0000313" key="8">
    <source>
        <dbReference type="Proteomes" id="UP001497482"/>
    </source>
</evidence>
<dbReference type="NCBIfam" id="TIGR00797">
    <property type="entry name" value="matE"/>
    <property type="match status" value="1"/>
</dbReference>
<evidence type="ECO:0000256" key="2">
    <source>
        <dbReference type="ARBA" id="ARBA00010199"/>
    </source>
</evidence>
<feature type="transmembrane region" description="Helical" evidence="6">
    <location>
        <begin position="205"/>
        <end position="225"/>
    </location>
</feature>
<evidence type="ECO:0000313" key="7">
    <source>
        <dbReference type="EMBL" id="CAL1599804.1"/>
    </source>
</evidence>
<dbReference type="InterPro" id="IPR045069">
    <property type="entry name" value="MATE_euk"/>
</dbReference>
<keyword evidence="8" id="KW-1185">Reference proteome</keyword>
<evidence type="ECO:0000256" key="6">
    <source>
        <dbReference type="SAM" id="Phobius"/>
    </source>
</evidence>
<keyword evidence="3 6" id="KW-0812">Transmembrane</keyword>
<dbReference type="CDD" id="cd13132">
    <property type="entry name" value="MATE_eukaryotic"/>
    <property type="match status" value="1"/>
</dbReference>
<reference evidence="7 8" key="1">
    <citation type="submission" date="2024-04" db="EMBL/GenBank/DDBJ databases">
        <authorList>
            <person name="Waldvogel A.-M."/>
            <person name="Schoenle A."/>
        </authorList>
    </citation>
    <scope>NUCLEOTIDE SEQUENCE [LARGE SCALE GENOMIC DNA]</scope>
</reference>
<evidence type="ECO:0000256" key="3">
    <source>
        <dbReference type="ARBA" id="ARBA00022692"/>
    </source>
</evidence>
<comment type="similarity">
    <text evidence="2">Belongs to the multi antimicrobial extrusion (MATE) (TC 2.A.66.1) family.</text>
</comment>
<keyword evidence="5 6" id="KW-0472">Membrane</keyword>
<dbReference type="GO" id="GO:1990961">
    <property type="term" value="P:xenobiotic detoxification by transmembrane export across the plasma membrane"/>
    <property type="evidence" value="ECO:0007669"/>
    <property type="project" value="InterPro"/>
</dbReference>
<organism evidence="7 8">
    <name type="scientific">Knipowitschia caucasica</name>
    <name type="common">Caucasian dwarf goby</name>
    <name type="synonym">Pomatoschistus caucasicus</name>
    <dbReference type="NCBI Taxonomy" id="637954"/>
    <lineage>
        <taxon>Eukaryota</taxon>
        <taxon>Metazoa</taxon>
        <taxon>Chordata</taxon>
        <taxon>Craniata</taxon>
        <taxon>Vertebrata</taxon>
        <taxon>Euteleostomi</taxon>
        <taxon>Actinopterygii</taxon>
        <taxon>Neopterygii</taxon>
        <taxon>Teleostei</taxon>
        <taxon>Neoteleostei</taxon>
        <taxon>Acanthomorphata</taxon>
        <taxon>Gobiaria</taxon>
        <taxon>Gobiiformes</taxon>
        <taxon>Gobioidei</taxon>
        <taxon>Gobiidae</taxon>
        <taxon>Gobiinae</taxon>
        <taxon>Knipowitschia</taxon>
    </lineage>
</organism>
<gene>
    <name evidence="7" type="ORF">KC01_LOCUS28003</name>
</gene>
<feature type="transmembrane region" description="Helical" evidence="6">
    <location>
        <begin position="29"/>
        <end position="50"/>
    </location>
</feature>
<dbReference type="InterPro" id="IPR002528">
    <property type="entry name" value="MATE_fam"/>
</dbReference>
<dbReference type="GO" id="GO:0042910">
    <property type="term" value="F:xenobiotic transmembrane transporter activity"/>
    <property type="evidence" value="ECO:0007669"/>
    <property type="project" value="InterPro"/>
</dbReference>
<feature type="transmembrane region" description="Helical" evidence="6">
    <location>
        <begin position="103"/>
        <end position="122"/>
    </location>
</feature>
<feature type="transmembrane region" description="Helical" evidence="6">
    <location>
        <begin position="246"/>
        <end position="265"/>
    </location>
</feature>
<sequence>MEVDTAVVQGQISPVSAGWMSEVCQLIKLAGPVALSQLLTFLIGFVSMVFCGHRGKLELTSASLATAVVNVTGISIGIGLAMTCDTLISQTYGSGNLKRVGVILQRGVLIMLLACFPCWAILINTEPLLLLVRQKPEVSSLAQVYVKIFMPALPASFMYQLQGRYLQNQGIMWPQVVTGAVGNAINIFLNYILMFSLEMGVAGSALANTLTQYIMAVVLFIYIYIKGLHKATWSGWSWDCLRDWKSFLIMAIPSLLMLCLEFWVFELGCFLAGMISEEELGAQGIIYNLISISFIVHLKCFVAGCDWRSSERSREQKLGAVCNLVG</sequence>
<evidence type="ECO:0000256" key="4">
    <source>
        <dbReference type="ARBA" id="ARBA00022989"/>
    </source>
</evidence>
<dbReference type="Proteomes" id="UP001497482">
    <property type="component" value="Chromosome 23"/>
</dbReference>
<evidence type="ECO:0000256" key="1">
    <source>
        <dbReference type="ARBA" id="ARBA00004141"/>
    </source>
</evidence>
<dbReference type="GO" id="GO:0016020">
    <property type="term" value="C:membrane"/>
    <property type="evidence" value="ECO:0007669"/>
    <property type="project" value="UniProtKB-SubCell"/>
</dbReference>
<dbReference type="GO" id="GO:0015297">
    <property type="term" value="F:antiporter activity"/>
    <property type="evidence" value="ECO:0007669"/>
    <property type="project" value="InterPro"/>
</dbReference>
<feature type="transmembrane region" description="Helical" evidence="6">
    <location>
        <begin position="62"/>
        <end position="82"/>
    </location>
</feature>
<accession>A0AAV2LCU6</accession>
<dbReference type="EMBL" id="OZ035845">
    <property type="protein sequence ID" value="CAL1599804.1"/>
    <property type="molecule type" value="Genomic_DNA"/>
</dbReference>
<keyword evidence="4 6" id="KW-1133">Transmembrane helix</keyword>
<dbReference type="AlphaFoldDB" id="A0AAV2LCU6"/>
<comment type="subcellular location">
    <subcellularLocation>
        <location evidence="1">Membrane</location>
        <topology evidence="1">Multi-pass membrane protein</topology>
    </subcellularLocation>
</comment>
<dbReference type="Pfam" id="PF01554">
    <property type="entry name" value="MatE"/>
    <property type="match status" value="1"/>
</dbReference>